<evidence type="ECO:0000313" key="2">
    <source>
        <dbReference type="WBParaSite" id="RSKR_0000850200.1"/>
    </source>
</evidence>
<organism evidence="1 2">
    <name type="scientific">Rhabditophanes sp. KR3021</name>
    <dbReference type="NCBI Taxonomy" id="114890"/>
    <lineage>
        <taxon>Eukaryota</taxon>
        <taxon>Metazoa</taxon>
        <taxon>Ecdysozoa</taxon>
        <taxon>Nematoda</taxon>
        <taxon>Chromadorea</taxon>
        <taxon>Rhabditida</taxon>
        <taxon>Tylenchina</taxon>
        <taxon>Panagrolaimomorpha</taxon>
        <taxon>Strongyloidoidea</taxon>
        <taxon>Alloionematidae</taxon>
        <taxon>Rhabditophanes</taxon>
    </lineage>
</organism>
<dbReference type="Proteomes" id="UP000095286">
    <property type="component" value="Unplaced"/>
</dbReference>
<reference evidence="2" key="1">
    <citation type="submission" date="2016-11" db="UniProtKB">
        <authorList>
            <consortium name="WormBaseParasite"/>
        </authorList>
    </citation>
    <scope>IDENTIFICATION</scope>
    <source>
        <strain evidence="2">KR3021</strain>
    </source>
</reference>
<sequence>MDSGDLTILREKSVEGTHTENEDIVIDIDEMDQTADNIAEQVTPITLSDDSPRPTSNITIVDDLIEDDKYKPEAELELELHKFSEFTRQTVDHQRFSPTVYCRGLPWRILAMPRDGNPSKVVYDKTSGKKCLGFFLQCNGESDMIGWTCTAQAELRICSNINSDLDHNRSITHTFYPKENDWGYSQFMSNDQILDAEKGYYKNDTIKLKVHVFADAPHGTQWDSRRHAGYVGLKNQGATCYMNSILQTFFFTNKLRKAVYQIPLENGGGETSVPLAMQRVFFELQKSEKPVSTKKLTRSFGWESVDTFLQHDVQELCRVLLDNLEAKMKNTSVADVIPYLFRGSMKSFIRCKNVEYESSREEQFYDIQLNVKDKKNIMESFRDYVAIESLEGDNKYDAGIHGLQDAEKGMKFMKLPPVLHLQLMRFQYDGNMDTMVKVNDRFDFPEILDLNEFMDSSVPGSGEFTYHLHAVLVHSGDFHGGHYVAYINTNCGKVRRWCKFDDDVVSRASTRDALDGNFGGDASERLGRPYTNAYMLVYIKKDLINEVLCDVTDEDIPSELVGRLKQELVDEDKKKREKIEAHLHMDFTIVHMDFLKDYVGFDICDDSKINSFLSIKVEKKMTIYDFYTYLAKTINMPVDFFRVWQIRPNMLKDEGDGKLISYRPVNLLARINEDRHPNMNEVSHFGNETALFVEFKKDDRGILMPLKPYDSKTDLLFFIKTYDPRTHTVKLRTTIIFSLDSTIADYKHIMGDLLKCDPDDIRYHEEIAPDYLRTIGTDNTVQIKKVLHLCDGGILVIECATSLSTDRCIPYWHNDAYHSCGFHVIQVCDAIGRSLNKTADGAPFTFNMRGSLNWSFKTLAKKIGEMINYDDEKIYIYHSTLTTDKIPTFYVDKTSYDEIDIKNLYNLNNLECHDPRRDKLYKLFYTKLPIKVTDIQTRRIGRAMLLLDKQHQYDTIVYSLESDTIQELLEDFKDEFDMVEPSVNKLRAVLMGGSPNFRVYNVYPTETRMDQVLNKIANSAFLLRIEEIPEDQRVLDETREFLMPVSHYDKDPQKLWGVPFFVKVTNGEPFTAIKERLQKYLELNDKEMEKCRFTLINNQKIVKLIDMNGDNIVNINELASCNLGQNRSMPTLLGIDHPNKIRQGRLPATEKAIVIHN</sequence>
<accession>A0AC35U801</accession>
<protein>
    <submittedName>
        <fullName evidence="2">Ubiquitin carboxyl-terminal hydrolase 7</fullName>
    </submittedName>
</protein>
<evidence type="ECO:0000313" key="1">
    <source>
        <dbReference type="Proteomes" id="UP000095286"/>
    </source>
</evidence>
<name>A0AC35U801_9BILA</name>
<proteinExistence type="predicted"/>
<dbReference type="WBParaSite" id="RSKR_0000850200.1">
    <property type="protein sequence ID" value="RSKR_0000850200.1"/>
    <property type="gene ID" value="RSKR_0000850200"/>
</dbReference>